<gene>
    <name evidence="1" type="ORF">L917_07367</name>
</gene>
<accession>W2LDL9</accession>
<proteinExistence type="predicted"/>
<dbReference type="OrthoDB" id="95193at2759"/>
<organism evidence="1">
    <name type="scientific">Phytophthora nicotianae</name>
    <name type="common">Potato buckeye rot agent</name>
    <name type="synonym">Phytophthora parasitica</name>
    <dbReference type="NCBI Taxonomy" id="4792"/>
    <lineage>
        <taxon>Eukaryota</taxon>
        <taxon>Sar</taxon>
        <taxon>Stramenopiles</taxon>
        <taxon>Oomycota</taxon>
        <taxon>Peronosporomycetes</taxon>
        <taxon>Peronosporales</taxon>
        <taxon>Peronosporaceae</taxon>
        <taxon>Phytophthora</taxon>
    </lineage>
</organism>
<evidence type="ECO:0000313" key="1">
    <source>
        <dbReference type="EMBL" id="ETL94745.1"/>
    </source>
</evidence>
<evidence type="ECO:0008006" key="2">
    <source>
        <dbReference type="Google" id="ProtNLM"/>
    </source>
</evidence>
<dbReference type="EMBL" id="KI679342">
    <property type="protein sequence ID" value="ETL94745.1"/>
    <property type="molecule type" value="Genomic_DNA"/>
</dbReference>
<sequence>MYTTGMAFYKTEHHTLLEAQVPNPGICVPSAFQLANGLLDQAFDKSVQQLTLRLSGLVVTLETDAWTDINGMAVTNYIAVSVSLSFFLVSVCTGSQSHGTDFLVGDATCVLTKYKRLAFGRVITDNTAANKAMWEVMQPR</sequence>
<dbReference type="AlphaFoldDB" id="W2LDL9"/>
<dbReference type="VEuPathDB" id="FungiDB:PPTG_03881"/>
<dbReference type="Proteomes" id="UP000054423">
    <property type="component" value="Unassembled WGS sequence"/>
</dbReference>
<name>W2LDL9_PHYNI</name>
<protein>
    <recommendedName>
        <fullName evidence="2">DUF659 domain-containing protein</fullName>
    </recommendedName>
</protein>
<reference evidence="1" key="1">
    <citation type="submission" date="2013-11" db="EMBL/GenBank/DDBJ databases">
        <title>The Genome Sequence of Phytophthora parasitica CHvinca01.</title>
        <authorList>
            <consortium name="The Broad Institute Genomics Platform"/>
            <person name="Russ C."/>
            <person name="Tyler B."/>
            <person name="Panabieres F."/>
            <person name="Shan W."/>
            <person name="Tripathy S."/>
            <person name="Grunwald N."/>
            <person name="Machado M."/>
            <person name="Johnson C.S."/>
            <person name="Arredondo F."/>
            <person name="Hong C."/>
            <person name="Coffey M."/>
            <person name="Young S.K."/>
            <person name="Zeng Q."/>
            <person name="Gargeya S."/>
            <person name="Fitzgerald M."/>
            <person name="Abouelleil A."/>
            <person name="Alvarado L."/>
            <person name="Chapman S.B."/>
            <person name="Gainer-Dewar J."/>
            <person name="Goldberg J."/>
            <person name="Griggs A."/>
            <person name="Gujja S."/>
            <person name="Hansen M."/>
            <person name="Howarth C."/>
            <person name="Imamovic A."/>
            <person name="Ireland A."/>
            <person name="Larimer J."/>
            <person name="McCowan C."/>
            <person name="Murphy C."/>
            <person name="Pearson M."/>
            <person name="Poon T.W."/>
            <person name="Priest M."/>
            <person name="Roberts A."/>
            <person name="Saif S."/>
            <person name="Shea T."/>
            <person name="Sykes S."/>
            <person name="Wortman J."/>
            <person name="Nusbaum C."/>
            <person name="Birren B."/>
        </authorList>
    </citation>
    <scope>NUCLEOTIDE SEQUENCE [LARGE SCALE GENOMIC DNA]</scope>
    <source>
        <strain evidence="1">CHvinca01</strain>
    </source>
</reference>